<evidence type="ECO:0000313" key="3">
    <source>
        <dbReference type="Proteomes" id="UP000320722"/>
    </source>
</evidence>
<feature type="region of interest" description="Disordered" evidence="1">
    <location>
        <begin position="148"/>
        <end position="181"/>
    </location>
</feature>
<evidence type="ECO:0000313" key="2">
    <source>
        <dbReference type="EMBL" id="QDU05521.1"/>
    </source>
</evidence>
<feature type="region of interest" description="Disordered" evidence="1">
    <location>
        <begin position="1281"/>
        <end position="1329"/>
    </location>
</feature>
<protein>
    <recommendedName>
        <fullName evidence="4">tRNA3(Ser)-specific nuclease WapA</fullName>
    </recommendedName>
</protein>
<dbReference type="NCBIfam" id="TIGR03696">
    <property type="entry name" value="Rhs_assc_core"/>
    <property type="match status" value="1"/>
</dbReference>
<dbReference type="InterPro" id="IPR022385">
    <property type="entry name" value="Rhs_assc_core"/>
</dbReference>
<evidence type="ECO:0000256" key="1">
    <source>
        <dbReference type="SAM" id="MobiDB-lite"/>
    </source>
</evidence>
<evidence type="ECO:0008006" key="4">
    <source>
        <dbReference type="Google" id="ProtNLM"/>
    </source>
</evidence>
<feature type="compositionally biased region" description="Gly residues" evidence="1">
    <location>
        <begin position="151"/>
        <end position="174"/>
    </location>
</feature>
<dbReference type="Gene3D" id="2.180.10.10">
    <property type="entry name" value="RHS repeat-associated core"/>
    <property type="match status" value="2"/>
</dbReference>
<dbReference type="EMBL" id="CP036347">
    <property type="protein sequence ID" value="QDU05521.1"/>
    <property type="molecule type" value="Genomic_DNA"/>
</dbReference>
<proteinExistence type="predicted"/>
<sequence>MENPCCSNQLSSKIMVSVNAIYGECSNLDTDAQLNWNGSAWVGSQSQGYNFSVVCHGFDSFGEPVFHLEWSLADCGEQEIQSAFAQCTPSLTVAFETTGVSSDACCDGENPPTTGLEMAAYESIPYPDGLPPVTPPCDPAIQCCYSSPSGTGPGTGPGNGPGTGPGQGGIGSTAGKGSSSSFSGLPIRYGTGEFDYSISDFKADGYGIPWGHTRSFRSRLSHSETIGQGYNWQVKEWPFLVQGPTGLVATEITQIVIQGTSNSSIWFDKVDGVWVPRLNVKSTLEHDTANQVYRLIDLKGNITEFDDYTGMFYRQISPAGNTITVTGMSSNGSNFTSVERECIENSLTTTEKYEYAYENQGDLLLSSVVLSRKVGAGSWEKVSRVLYAYYGENEPYGLQEDLKTATTQEWDGNNWQDTGTNYYRYYKSLGLSSSSSSSSSSSGDQGFVHEPKYILNKEAYNKLAADPNVSDPLTATDAQVAQYADYYFEFDELHRVIKEIVQGGSRTFTFSYEESGFDDDYNAWKTKTTETLPDGSQNIVYSNYVSQPMLKILKSGEDTWYEFFKYDDSANLILHASSSAISGYDDQYADLLHEVSGNYQYLYDNSGLIHTYTYHAPTNWMASSSIQEGELGTSIKLLEREYIACGTGSSSSSSSSSTSVTGQAYFLSKEISYPSDTDQTKKIITSFAYTWYEGTCQVREKTTTLPVISTSQNGSGVANTRKEYFDEYGNLTWTMDERGYINQYIYDIPTGAITQQIQDVDSGAASGVPSGWVTPSGGGLNLVTDFEHDDQGRLTQSLGPTHTIDLEGVATDIRTATWYVYKSDSEENQIWQGQGYATGTSPSYTCTLINPVSILKLDKNGNSLESIQATRASTSGKLQPTDTFTQSSYVSWTTNQYTECCLLESTRIYHTIPSSGSGSSGTNYDQTDFGYDAMKRQNRTTTPGGTITFNVLDVRGNVTKTFIGTNDTGATNQDPTGGGTAGNNMVQITDLEYDNGTAGGDNNLTKQTQYATASDTRITSYSHDWRNRNTETDGEIDYFQKLYYDNLGRVTKSERYDTTSVGDLIARSETKYDDLGRVYQTIGYGVDPSTGSVGNHLTNNIWYDSAGNVIKQLPAGSDLFTKNFFDSLGRSTAQYTGYDLDETSYSEISVLTGDTILKQTETTYDDASNIIKSITRNRYHDAPASQTGALQDPSTTPKARATYFTYYPDGIGRVIALAEYGTNGGTALSRSSTIPSRSDSILVTTTEFDSAGRPTNLIGPDMLQFRKEYDAAGRTAKLIENYQESSSSSSSSSSGCTPSDDANRTTTTTYTPDGEIATVTSGNSVTGNQTTTYTYGTTLSDSGVATSVLLQKETYPDSTDTTDVIVYAYNRLTQMIKRTDQLGTIHEIDYDKLGRITQDRVTTLGSGVDGAIRRIGLIYNSRSLVSDIISYDNATVSQGNIVNAVQFEYNDFGQGIVSYQSHSGAVDVFTTPKVQYSFANGSDNTVRPESLIYPDGRVLTFNYSFAGSILDASSRVFAIVDDDVSSTHLAEYSYLGLGGAVVVENTEPEVRFTLVGTAGGNDPNSGDIYHGLDRFGRIKDSLWYDYGTSSDIANIQYGYDRASNRTYRHNPIDTTNSFDEFYTYDGLRRLKETERGELNSSKSGISTLKFAQCWSLDKTGNWKGFQQDDTGNGTWDLQQVRSSNKVNEITDISETTGSNWITPAYSKTGNMTILPQPANPTSSITATYDAWNRLVKLTDGSNTVAEYEYDGRKFRIIHKSYVGGALDETRHNYHSDSWQVLEERIDNETTSKQQLVWGLRYIDDLILRDRDTTGNGTLDERFYSLQDGNWNVMAVCDENGDVQERYEYDSYGRPTFLAPNFGSRNSSNYEWETLYAGYHWETVSELYYVRNRVYHSILGCWVQRDGLGYLNSTNLNIYVSDNPLNLVDIYGNQDFGPGFEYNEFYKKKWEQEQYEKFKKSVKEALKKDGIYQFPGTGKKSFDACFSALTIRNPNLLQYNDTRREIGEGCQGISAILLGRDLVAGYPSAKEFSCFETLEDAKNAQKNAKCQGKNNRGCAATAQIIGYHWANTESTEPLKKDASGKIIWNGEKTIPGGGRGVHDFGFYDPEYDAFWGANLAEHSDDSFAKIWPFWKTGDLNPSTGSGATVFCVVCEGTEIPRPNTNPYDALFWKNTRNLYGF</sequence>
<name>A0A517WJU0_9PLAN</name>
<feature type="compositionally biased region" description="Low complexity" evidence="1">
    <location>
        <begin position="1285"/>
        <end position="1294"/>
    </location>
</feature>
<dbReference type="RefSeq" id="WP_145043888.1">
    <property type="nucleotide sequence ID" value="NZ_CP036347.1"/>
</dbReference>
<gene>
    <name evidence="2" type="ORF">V6x_52590</name>
</gene>
<dbReference type="Proteomes" id="UP000320722">
    <property type="component" value="Chromosome"/>
</dbReference>
<reference evidence="2 3" key="1">
    <citation type="submission" date="2019-02" db="EMBL/GenBank/DDBJ databases">
        <title>Deep-cultivation of Planctomycetes and their phenomic and genomic characterization uncovers novel biology.</title>
        <authorList>
            <person name="Wiegand S."/>
            <person name="Jogler M."/>
            <person name="Boedeker C."/>
            <person name="Pinto D."/>
            <person name="Vollmers J."/>
            <person name="Rivas-Marin E."/>
            <person name="Kohn T."/>
            <person name="Peeters S.H."/>
            <person name="Heuer A."/>
            <person name="Rast P."/>
            <person name="Oberbeckmann S."/>
            <person name="Bunk B."/>
            <person name="Jeske O."/>
            <person name="Meyerdierks A."/>
            <person name="Storesund J.E."/>
            <person name="Kallscheuer N."/>
            <person name="Luecker S."/>
            <person name="Lage O.M."/>
            <person name="Pohl T."/>
            <person name="Merkel B.J."/>
            <person name="Hornburger P."/>
            <person name="Mueller R.-W."/>
            <person name="Bruemmer F."/>
            <person name="Labrenz M."/>
            <person name="Spormann A.M."/>
            <person name="Op den Camp H."/>
            <person name="Overmann J."/>
            <person name="Amann R."/>
            <person name="Jetten M.S.M."/>
            <person name="Mascher T."/>
            <person name="Medema M.H."/>
            <person name="Devos D.P."/>
            <person name="Kaster A.-K."/>
            <person name="Ovreas L."/>
            <person name="Rohde M."/>
            <person name="Galperin M.Y."/>
            <person name="Jogler C."/>
        </authorList>
    </citation>
    <scope>NUCLEOTIDE SEQUENCE [LARGE SCALE GENOMIC DNA]</scope>
    <source>
        <strain evidence="2 3">V6</strain>
    </source>
</reference>
<organism evidence="2 3">
    <name type="scientific">Gimesia chilikensis</name>
    <dbReference type="NCBI Taxonomy" id="2605989"/>
    <lineage>
        <taxon>Bacteria</taxon>
        <taxon>Pseudomonadati</taxon>
        <taxon>Planctomycetota</taxon>
        <taxon>Planctomycetia</taxon>
        <taxon>Planctomycetales</taxon>
        <taxon>Planctomycetaceae</taxon>
        <taxon>Gimesia</taxon>
    </lineage>
</organism>
<accession>A0A517WJU0</accession>